<dbReference type="EMBL" id="JAFMOF010000002">
    <property type="protein sequence ID" value="MBO0654605.1"/>
    <property type="molecule type" value="Genomic_DNA"/>
</dbReference>
<dbReference type="AlphaFoldDB" id="A0A939FM76"/>
<name>A0A939FM76_9ACTN</name>
<gene>
    <name evidence="1" type="ORF">J1792_18015</name>
</gene>
<accession>A0A939FM76</accession>
<organism evidence="1 2">
    <name type="scientific">Streptomyces triculaminicus</name>
    <dbReference type="NCBI Taxonomy" id="2816232"/>
    <lineage>
        <taxon>Bacteria</taxon>
        <taxon>Bacillati</taxon>
        <taxon>Actinomycetota</taxon>
        <taxon>Actinomycetes</taxon>
        <taxon>Kitasatosporales</taxon>
        <taxon>Streptomycetaceae</taxon>
        <taxon>Streptomyces</taxon>
    </lineage>
</organism>
<keyword evidence="2" id="KW-1185">Reference proteome</keyword>
<dbReference type="Proteomes" id="UP000664781">
    <property type="component" value="Unassembled WGS sequence"/>
</dbReference>
<proteinExistence type="predicted"/>
<sequence>MSAGDIAERAGISVTLVRRLLRPARIQARIHRTTADAILGLPIPSQARAPRLPGLTPGEQAAEWLLELARRGWPATYLARQLGTSTFTVAEIRNRRRRHIDLQLEQMIRLLYQHLKGTTPVNRGISYRDSQRARRAATRTDALSREVGVSRSSGEEGGSVAEALFISGEI</sequence>
<dbReference type="RefSeq" id="WP_143587581.1">
    <property type="nucleotide sequence ID" value="NZ_JAFMOF010000002.1"/>
</dbReference>
<evidence type="ECO:0000313" key="1">
    <source>
        <dbReference type="EMBL" id="MBO0654605.1"/>
    </source>
</evidence>
<evidence type="ECO:0000313" key="2">
    <source>
        <dbReference type="Proteomes" id="UP000664781"/>
    </source>
</evidence>
<comment type="caution">
    <text evidence="1">The sequence shown here is derived from an EMBL/GenBank/DDBJ whole genome shotgun (WGS) entry which is preliminary data.</text>
</comment>
<reference evidence="1" key="1">
    <citation type="submission" date="2021-03" db="EMBL/GenBank/DDBJ databases">
        <title>Streptomyces strains.</title>
        <authorList>
            <person name="Lund M.B."/>
            <person name="Toerring T."/>
        </authorList>
    </citation>
    <scope>NUCLEOTIDE SEQUENCE</scope>
    <source>
        <strain evidence="1">JCM 4242</strain>
    </source>
</reference>
<protein>
    <submittedName>
        <fullName evidence="1">Uncharacterized protein</fullName>
    </submittedName>
</protein>